<dbReference type="Pfam" id="PF23760">
    <property type="entry name" value="Beta-prop_DCAF12"/>
    <property type="match status" value="1"/>
</dbReference>
<dbReference type="VEuPathDB" id="VectorBase:AALB002166"/>
<feature type="compositionally biased region" description="Acidic residues" evidence="10">
    <location>
        <begin position="47"/>
        <end position="58"/>
    </location>
</feature>
<evidence type="ECO:0000256" key="5">
    <source>
        <dbReference type="ARBA" id="ARBA00022574"/>
    </source>
</evidence>
<evidence type="ECO:0000259" key="11">
    <source>
        <dbReference type="Pfam" id="PF23760"/>
    </source>
</evidence>
<dbReference type="InterPro" id="IPR036322">
    <property type="entry name" value="WD40_repeat_dom_sf"/>
</dbReference>
<dbReference type="Proteomes" id="UP000069272">
    <property type="component" value="Chromosome 2R"/>
</dbReference>
<dbReference type="KEGG" id="aali:118468962"/>
<evidence type="ECO:0000256" key="7">
    <source>
        <dbReference type="ARBA" id="ARBA00022786"/>
    </source>
</evidence>
<name>A0A182F6R1_ANOAL</name>
<feature type="compositionally biased region" description="Basic residues" evidence="10">
    <location>
        <begin position="29"/>
        <end position="40"/>
    </location>
</feature>
<keyword evidence="13" id="KW-1185">Reference proteome</keyword>
<dbReference type="GeneID" id="118468962"/>
<dbReference type="EnsemblMetazoa" id="AALB002166-RA">
    <property type="protein sequence ID" value="AALB002166-PA"/>
    <property type="gene ID" value="AALB002166"/>
</dbReference>
<evidence type="ECO:0000256" key="1">
    <source>
        <dbReference type="ARBA" id="ARBA00004123"/>
    </source>
</evidence>
<organism evidence="12 13">
    <name type="scientific">Anopheles albimanus</name>
    <name type="common">New world malaria mosquito</name>
    <dbReference type="NCBI Taxonomy" id="7167"/>
    <lineage>
        <taxon>Eukaryota</taxon>
        <taxon>Metazoa</taxon>
        <taxon>Ecdysozoa</taxon>
        <taxon>Arthropoda</taxon>
        <taxon>Hexapoda</taxon>
        <taxon>Insecta</taxon>
        <taxon>Pterygota</taxon>
        <taxon>Neoptera</taxon>
        <taxon>Endopterygota</taxon>
        <taxon>Diptera</taxon>
        <taxon>Nematocera</taxon>
        <taxon>Culicoidea</taxon>
        <taxon>Culicidae</taxon>
        <taxon>Anophelinae</taxon>
        <taxon>Anopheles</taxon>
    </lineage>
</organism>
<comment type="subcellular location">
    <subcellularLocation>
        <location evidence="2">Cytoplasm</location>
    </subcellularLocation>
    <subcellularLocation>
        <location evidence="1">Nucleus</location>
    </subcellularLocation>
</comment>
<dbReference type="VEuPathDB" id="VectorBase:AALB20_032264"/>
<sequence length="477" mass="53910">MSKTLKRPVAGTLPHCYITSRLEERRARNRALRQERRRKPEKPDDFVTYDDTDSDDETPYQQKQVLKTSYNFVDYIRSRESDLREVRSIDPAYSSRHILTHDMFKETPIPLGNINKVFCSQWLSNRQVVFGTKCNKLMVYDVNTRRVDAIPTLPNSRSGSPDTQSGIHACQINPSHTMLATGARHSADIAIYSLPTLDPVCIGESAHTDWVFDMCWLDDQFLVSGSRDTKLALWRVNEDVMTYPKGKEADELAENGTDSAETEQQEPVQDVPRYATISPVSVKDCRGAQKIRAVCFNREYRELALLSLNGYLHLFNAETFSQKLSRKLPNCQENVCIACQPRGLYAVGCRSYTLLLDPRTLQPVKKIASRYSGCGIRSASFQSNILTIGTGMGMLMFYDIRAGKYLESCINSSRTVVLKASRGYVAQFPDEEMDGFQQLKYTPAIYTHCYDNSGTRLFTAGGPLPATLIGNYAGIWQ</sequence>
<evidence type="ECO:0000256" key="3">
    <source>
        <dbReference type="ARBA" id="ARBA00004906"/>
    </source>
</evidence>
<comment type="similarity">
    <text evidence="9">Belongs to the WD repeat DCAF12 family.</text>
</comment>
<reference evidence="12 13" key="1">
    <citation type="journal article" date="2017" name="G3 (Bethesda)">
        <title>The Physical Genome Mapping of Anopheles albimanus Corrected Scaffold Misassemblies and Identified Interarm Rearrangements in Genus Anopheles.</title>
        <authorList>
            <person name="Artemov G.N."/>
            <person name="Peery A.N."/>
            <person name="Jiang X."/>
            <person name="Tu Z."/>
            <person name="Stegniy V.N."/>
            <person name="Sharakhova M.V."/>
            <person name="Sharakhov I.V."/>
        </authorList>
    </citation>
    <scope>NUCLEOTIDE SEQUENCE [LARGE SCALE GENOMIC DNA]</scope>
    <source>
        <strain evidence="12 13">ALBI9_A</strain>
    </source>
</reference>
<dbReference type="InterPro" id="IPR001680">
    <property type="entry name" value="WD40_rpt"/>
</dbReference>
<evidence type="ECO:0000256" key="9">
    <source>
        <dbReference type="ARBA" id="ARBA00038022"/>
    </source>
</evidence>
<dbReference type="PROSITE" id="PS50082">
    <property type="entry name" value="WD_REPEATS_2"/>
    <property type="match status" value="1"/>
</dbReference>
<dbReference type="PANTHER" id="PTHR19860:SF16">
    <property type="entry name" value="DDB1- AND CUL4-ASSOCIATED FACTOR 12"/>
    <property type="match status" value="1"/>
</dbReference>
<evidence type="ECO:0000256" key="10">
    <source>
        <dbReference type="SAM" id="MobiDB-lite"/>
    </source>
</evidence>
<evidence type="ECO:0000256" key="2">
    <source>
        <dbReference type="ARBA" id="ARBA00004496"/>
    </source>
</evidence>
<dbReference type="GO" id="GO:0080008">
    <property type="term" value="C:Cul4-RING E3 ubiquitin ligase complex"/>
    <property type="evidence" value="ECO:0007669"/>
    <property type="project" value="TreeGrafter"/>
</dbReference>
<keyword evidence="7" id="KW-0833">Ubl conjugation pathway</keyword>
<protein>
    <submittedName>
        <fullName evidence="12">WD_REPEATS_REGION domain-containing protein</fullName>
    </submittedName>
</protein>
<evidence type="ECO:0000256" key="8">
    <source>
        <dbReference type="ARBA" id="ARBA00023242"/>
    </source>
</evidence>
<dbReference type="RefSeq" id="XP_035796219.1">
    <property type="nucleotide sequence ID" value="XM_035940326.1"/>
</dbReference>
<dbReference type="STRING" id="7167.A0A182F6R1"/>
<accession>A0A182F6R1</accession>
<proteinExistence type="inferred from homology"/>
<keyword evidence="5" id="KW-0853">WD repeat</keyword>
<dbReference type="AlphaFoldDB" id="A0A182F6R1"/>
<feature type="region of interest" description="Disordered" evidence="10">
    <location>
        <begin position="29"/>
        <end position="58"/>
    </location>
</feature>
<dbReference type="CTD" id="25853"/>
<dbReference type="SMART" id="SM00320">
    <property type="entry name" value="WD40"/>
    <property type="match status" value="4"/>
</dbReference>
<reference evidence="12" key="2">
    <citation type="submission" date="2022-08" db="UniProtKB">
        <authorList>
            <consortium name="EnsemblMetazoa"/>
        </authorList>
    </citation>
    <scope>IDENTIFICATION</scope>
    <source>
        <strain evidence="12">STECLA/ALBI9_A</strain>
    </source>
</reference>
<dbReference type="SUPFAM" id="SSF50978">
    <property type="entry name" value="WD40 repeat-like"/>
    <property type="match status" value="1"/>
</dbReference>
<dbReference type="Gene3D" id="2.130.10.10">
    <property type="entry name" value="YVTN repeat-like/Quinoprotein amine dehydrogenase"/>
    <property type="match status" value="2"/>
</dbReference>
<feature type="region of interest" description="Disordered" evidence="10">
    <location>
        <begin position="245"/>
        <end position="268"/>
    </location>
</feature>
<evidence type="ECO:0000256" key="4">
    <source>
        <dbReference type="ARBA" id="ARBA00022490"/>
    </source>
</evidence>
<evidence type="ECO:0000313" key="13">
    <source>
        <dbReference type="Proteomes" id="UP000069272"/>
    </source>
</evidence>
<dbReference type="PANTHER" id="PTHR19860">
    <property type="entry name" value="DDB1- AND CUL4-ASSOCIATED FACTOR 12-RELATED"/>
    <property type="match status" value="1"/>
</dbReference>
<comment type="pathway">
    <text evidence="3">Protein modification; protein ubiquitination.</text>
</comment>
<dbReference type="InterPro" id="IPR056151">
    <property type="entry name" value="Beta-prop_DCAF12"/>
</dbReference>
<dbReference type="InterPro" id="IPR015943">
    <property type="entry name" value="WD40/YVTN_repeat-like_dom_sf"/>
</dbReference>
<dbReference type="GO" id="GO:0005634">
    <property type="term" value="C:nucleus"/>
    <property type="evidence" value="ECO:0007669"/>
    <property type="project" value="UniProtKB-SubCell"/>
</dbReference>
<dbReference type="FunFam" id="2.130.10.10:FF:001037">
    <property type="entry name" value="Blast:DDB1-and CUL4-associated factor 12"/>
    <property type="match status" value="1"/>
</dbReference>
<dbReference type="FunFam" id="2.130.10.10:FF:001348">
    <property type="entry name" value="DDB1-and CUL4-associated factor 12-like Protein"/>
    <property type="match status" value="1"/>
</dbReference>
<keyword evidence="6" id="KW-0677">Repeat</keyword>
<dbReference type="InterPro" id="IPR051191">
    <property type="entry name" value="DCAF12"/>
</dbReference>
<dbReference type="OrthoDB" id="9610195at2759"/>
<evidence type="ECO:0000313" key="12">
    <source>
        <dbReference type="EnsemblMetazoa" id="AALB002166-PA"/>
    </source>
</evidence>
<feature type="domain" description="DDB1- and CUL4-associated factor 12 beta-propeller" evidence="11">
    <location>
        <begin position="102"/>
        <end position="476"/>
    </location>
</feature>
<keyword evidence="8" id="KW-0539">Nucleus</keyword>
<dbReference type="GO" id="GO:0005737">
    <property type="term" value="C:cytoplasm"/>
    <property type="evidence" value="ECO:0007669"/>
    <property type="project" value="UniProtKB-SubCell"/>
</dbReference>
<keyword evidence="4" id="KW-0963">Cytoplasm</keyword>
<evidence type="ECO:0000256" key="6">
    <source>
        <dbReference type="ARBA" id="ARBA00022737"/>
    </source>
</evidence>